<evidence type="ECO:0000256" key="3">
    <source>
        <dbReference type="ARBA" id="ARBA00023128"/>
    </source>
</evidence>
<protein>
    <submittedName>
        <fullName evidence="5">Uncharacterized protein</fullName>
    </submittedName>
</protein>
<reference evidence="5" key="2">
    <citation type="submission" date="2021-01" db="EMBL/GenBank/DDBJ databases">
        <authorList>
            <person name="Schikora-Tamarit M.A."/>
        </authorList>
    </citation>
    <scope>NUCLEOTIDE SEQUENCE</scope>
    <source>
        <strain evidence="5">NCAIM Y.01608</strain>
    </source>
</reference>
<dbReference type="EMBL" id="JAEUBD010000753">
    <property type="protein sequence ID" value="KAH3672552.1"/>
    <property type="molecule type" value="Genomic_DNA"/>
</dbReference>
<dbReference type="GO" id="GO:0005739">
    <property type="term" value="C:mitochondrion"/>
    <property type="evidence" value="ECO:0007669"/>
    <property type="project" value="UniProtKB-SubCell"/>
</dbReference>
<comment type="caution">
    <text evidence="5">The sequence shown here is derived from an EMBL/GenBank/DDBJ whole genome shotgun (WGS) entry which is preliminary data.</text>
</comment>
<dbReference type="GO" id="GO:0051082">
    <property type="term" value="F:unfolded protein binding"/>
    <property type="evidence" value="ECO:0007669"/>
    <property type="project" value="TreeGrafter"/>
</dbReference>
<keyword evidence="3" id="KW-0496">Mitochondrion</keyword>
<accession>A0A1B7SHU8</accession>
<dbReference type="InterPro" id="IPR008979">
    <property type="entry name" value="Galactose-bd-like_sf"/>
</dbReference>
<dbReference type="RefSeq" id="XP_018210986.1">
    <property type="nucleotide sequence ID" value="XM_018357539.1"/>
</dbReference>
<dbReference type="GO" id="GO:0010257">
    <property type="term" value="P:NADH dehydrogenase complex assembly"/>
    <property type="evidence" value="ECO:0007669"/>
    <property type="project" value="TreeGrafter"/>
</dbReference>
<dbReference type="PANTHER" id="PTHR13194">
    <property type="entry name" value="COMPLEX I INTERMEDIATE-ASSOCIATED PROTEIN 30"/>
    <property type="match status" value="1"/>
</dbReference>
<proteinExistence type="inferred from homology"/>
<keyword evidence="4" id="KW-0143">Chaperone</keyword>
<evidence type="ECO:0000313" key="5">
    <source>
        <dbReference type="EMBL" id="KAH3672552.1"/>
    </source>
</evidence>
<comment type="subcellular location">
    <subcellularLocation>
        <location evidence="1">Mitochondrion</location>
    </subcellularLocation>
</comment>
<reference evidence="5" key="1">
    <citation type="journal article" date="2021" name="Open Biol.">
        <title>Shared evolutionary footprints suggest mitochondrial oxidative damage underlies multiple complex I losses in fungi.</title>
        <authorList>
            <person name="Schikora-Tamarit M.A."/>
            <person name="Marcet-Houben M."/>
            <person name="Nosek J."/>
            <person name="Gabaldon T."/>
        </authorList>
    </citation>
    <scope>NUCLEOTIDE SEQUENCE</scope>
    <source>
        <strain evidence="5">NCAIM Y.01608</strain>
    </source>
</reference>
<dbReference type="InterPro" id="IPR013857">
    <property type="entry name" value="NADH-UbQ_OxRdtase-assoc_prot30"/>
</dbReference>
<dbReference type="SUPFAM" id="SSF49785">
    <property type="entry name" value="Galactose-binding domain-like"/>
    <property type="match status" value="1"/>
</dbReference>
<dbReference type="OrthoDB" id="42561at2759"/>
<name>A0A1B7SHU8_9ASCO</name>
<dbReference type="Proteomes" id="UP000788993">
    <property type="component" value="Unassembled WGS sequence"/>
</dbReference>
<comment type="similarity">
    <text evidence="2">Belongs to the CIA30 family.</text>
</comment>
<dbReference type="Gene3D" id="2.60.120.430">
    <property type="entry name" value="Galactose-binding lectin"/>
    <property type="match status" value="1"/>
</dbReference>
<evidence type="ECO:0000313" key="6">
    <source>
        <dbReference type="Proteomes" id="UP000788993"/>
    </source>
</evidence>
<dbReference type="Pfam" id="PF08547">
    <property type="entry name" value="CIA30"/>
    <property type="match status" value="1"/>
</dbReference>
<evidence type="ECO:0000256" key="4">
    <source>
        <dbReference type="ARBA" id="ARBA00023186"/>
    </source>
</evidence>
<dbReference type="AlphaFoldDB" id="A0A1B7SHU8"/>
<evidence type="ECO:0000256" key="1">
    <source>
        <dbReference type="ARBA" id="ARBA00004173"/>
    </source>
</evidence>
<sequence>MLQSFKNYVFPSQQLRLVLLDFKDLKTFDRIIATSDESLGGFSTVHFDPYRDEDTGKLCARFHGNLNLNLPADPKVKDSGWAMFKTKDRQKRHSFRPFYLSKRFANFWWDLSTFYAVHLRVKNQTPERKFMINFQTDTSSRTDLFQHRVFLENNSQWQDVFISFSDFVLTNKGKIQIQYDEEFEKDRVRSVGLSIADKKFGEYSLLIDTIECLYGDEYADKMTQARNNPLLESNSSFSNTLN</sequence>
<evidence type="ECO:0000256" key="2">
    <source>
        <dbReference type="ARBA" id="ARBA00007884"/>
    </source>
</evidence>
<gene>
    <name evidence="5" type="ORF">OGATHE_002197</name>
</gene>
<dbReference type="PANTHER" id="PTHR13194:SF18">
    <property type="entry name" value="COMPLEX I INTERMEDIATE-ASSOCIATED PROTEIN 30, MITOCHONDRIAL"/>
    <property type="match status" value="1"/>
</dbReference>
<organism evidence="5 6">
    <name type="scientific">Ogataea polymorpha</name>
    <dbReference type="NCBI Taxonomy" id="460523"/>
    <lineage>
        <taxon>Eukaryota</taxon>
        <taxon>Fungi</taxon>
        <taxon>Dikarya</taxon>
        <taxon>Ascomycota</taxon>
        <taxon>Saccharomycotina</taxon>
        <taxon>Pichiomycetes</taxon>
        <taxon>Pichiales</taxon>
        <taxon>Pichiaceae</taxon>
        <taxon>Ogataea</taxon>
    </lineage>
</organism>
<dbReference type="InterPro" id="IPR039131">
    <property type="entry name" value="NDUFAF1"/>
</dbReference>
<dbReference type="GO" id="GO:0006120">
    <property type="term" value="P:mitochondrial electron transport, NADH to ubiquinone"/>
    <property type="evidence" value="ECO:0007669"/>
    <property type="project" value="TreeGrafter"/>
</dbReference>
<keyword evidence="6" id="KW-1185">Reference proteome</keyword>